<dbReference type="RefSeq" id="WP_179796931.1">
    <property type="nucleotide sequence ID" value="NZ_BAABHP010000023.1"/>
</dbReference>
<sequence>MYTSAHKITGIVGTVVEQRGTPGWARALLVLALLAGLVGMHQLVAPVVHHGSSVVAVQDHGQAGHEMPSGHTSMLEHLCVAVLVALATLAAATLLVLLVAPTRTPGPARGPTPRFAGPAPVPVPRRLAALQILRL</sequence>
<organism evidence="2 3">
    <name type="scientific">Actinomycetospora corticicola</name>
    <dbReference type="NCBI Taxonomy" id="663602"/>
    <lineage>
        <taxon>Bacteria</taxon>
        <taxon>Bacillati</taxon>
        <taxon>Actinomycetota</taxon>
        <taxon>Actinomycetes</taxon>
        <taxon>Pseudonocardiales</taxon>
        <taxon>Pseudonocardiaceae</taxon>
        <taxon>Actinomycetospora</taxon>
    </lineage>
</organism>
<feature type="transmembrane region" description="Helical" evidence="1">
    <location>
        <begin position="27"/>
        <end position="45"/>
    </location>
</feature>
<feature type="transmembrane region" description="Helical" evidence="1">
    <location>
        <begin position="75"/>
        <end position="100"/>
    </location>
</feature>
<dbReference type="EMBL" id="JACCBN010000001">
    <property type="protein sequence ID" value="NYD39637.1"/>
    <property type="molecule type" value="Genomic_DNA"/>
</dbReference>
<dbReference type="Proteomes" id="UP000535890">
    <property type="component" value="Unassembled WGS sequence"/>
</dbReference>
<accession>A0A7Y9J8J8</accession>
<keyword evidence="1" id="KW-1133">Transmembrane helix</keyword>
<comment type="caution">
    <text evidence="2">The sequence shown here is derived from an EMBL/GenBank/DDBJ whole genome shotgun (WGS) entry which is preliminary data.</text>
</comment>
<keyword evidence="1" id="KW-0472">Membrane</keyword>
<keyword evidence="1" id="KW-0812">Transmembrane</keyword>
<keyword evidence="3" id="KW-1185">Reference proteome</keyword>
<proteinExistence type="predicted"/>
<name>A0A7Y9J8J8_9PSEU</name>
<evidence type="ECO:0000313" key="3">
    <source>
        <dbReference type="Proteomes" id="UP000535890"/>
    </source>
</evidence>
<dbReference type="Pfam" id="PF19650">
    <property type="entry name" value="DUF6153"/>
    <property type="match status" value="1"/>
</dbReference>
<reference evidence="2 3" key="1">
    <citation type="submission" date="2020-07" db="EMBL/GenBank/DDBJ databases">
        <title>Sequencing the genomes of 1000 actinobacteria strains.</title>
        <authorList>
            <person name="Klenk H.-P."/>
        </authorList>
    </citation>
    <scope>NUCLEOTIDE SEQUENCE [LARGE SCALE GENOMIC DNA]</scope>
    <source>
        <strain evidence="2 3">DSM 45772</strain>
    </source>
</reference>
<dbReference type="InterPro" id="IPR046151">
    <property type="entry name" value="DUF6153"/>
</dbReference>
<evidence type="ECO:0000256" key="1">
    <source>
        <dbReference type="SAM" id="Phobius"/>
    </source>
</evidence>
<dbReference type="AlphaFoldDB" id="A0A7Y9J8J8"/>
<protein>
    <submittedName>
        <fullName evidence="2">Uncharacterized protein</fullName>
    </submittedName>
</protein>
<gene>
    <name evidence="2" type="ORF">BJ983_005739</name>
</gene>
<evidence type="ECO:0000313" key="2">
    <source>
        <dbReference type="EMBL" id="NYD39637.1"/>
    </source>
</evidence>